<dbReference type="OrthoDB" id="1440774at2"/>
<keyword evidence="3" id="KW-1185">Reference proteome</keyword>
<dbReference type="NCBIfam" id="TIGR01200">
    <property type="entry name" value="GLPGLI"/>
    <property type="match status" value="1"/>
</dbReference>
<accession>A0A1N6HUE4</accession>
<gene>
    <name evidence="2" type="ORF">SAMN05421769_2868</name>
</gene>
<sequence>MLKVFISILIFCSALISAQQTKILGDFSMKASSYSAKVFEKSNLNIYYQFKFLKDTKVSQNPREGFCILQIGENYSKFSDTKTLQKDSLFEKFSHLESVGAKEMNQLFMYNPLWSMESLKSVADKKVIYQKRYKTKYEYEEIQPELKWQLHNESKKILDYNCKKATVKYRGREFIAWYATEVPINNGPYVFEGLPGLILELEDSQNKYHFTAVGIDKKPMDIYLRNDKEILKIGRAKFREVEKTYHDNPGAFHGKAVNEDGSPMVVKSKPLLYDPFELE</sequence>
<dbReference type="STRING" id="59733.SAMN05421769_2868"/>
<organism evidence="2 3">
    <name type="scientific">Chryseobacterium scophthalmum</name>
    <dbReference type="NCBI Taxonomy" id="59733"/>
    <lineage>
        <taxon>Bacteria</taxon>
        <taxon>Pseudomonadati</taxon>
        <taxon>Bacteroidota</taxon>
        <taxon>Flavobacteriia</taxon>
        <taxon>Flavobacteriales</taxon>
        <taxon>Weeksellaceae</taxon>
        <taxon>Chryseobacterium group</taxon>
        <taxon>Chryseobacterium</taxon>
    </lineage>
</organism>
<feature type="signal peptide" evidence="1">
    <location>
        <begin position="1"/>
        <end position="18"/>
    </location>
</feature>
<protein>
    <submittedName>
        <fullName evidence="2">GLPGLI family protein</fullName>
    </submittedName>
</protein>
<dbReference type="EMBL" id="FSRQ01000002">
    <property type="protein sequence ID" value="SIO23407.1"/>
    <property type="molecule type" value="Genomic_DNA"/>
</dbReference>
<dbReference type="Proteomes" id="UP000184782">
    <property type="component" value="Unassembled WGS sequence"/>
</dbReference>
<dbReference type="AlphaFoldDB" id="A0A1N6HUE4"/>
<dbReference type="Pfam" id="PF09697">
    <property type="entry name" value="Porph_ging"/>
    <property type="match status" value="1"/>
</dbReference>
<proteinExistence type="predicted"/>
<evidence type="ECO:0000313" key="2">
    <source>
        <dbReference type="EMBL" id="SIO23407.1"/>
    </source>
</evidence>
<reference evidence="3" key="1">
    <citation type="submission" date="2016-12" db="EMBL/GenBank/DDBJ databases">
        <authorList>
            <person name="Varghese N."/>
            <person name="Submissions S."/>
        </authorList>
    </citation>
    <scope>NUCLEOTIDE SEQUENCE [LARGE SCALE GENOMIC DNA]</scope>
    <source>
        <strain evidence="3">DSM 16779</strain>
    </source>
</reference>
<dbReference type="InterPro" id="IPR005901">
    <property type="entry name" value="GLPGLI"/>
</dbReference>
<keyword evidence="1" id="KW-0732">Signal</keyword>
<feature type="chain" id="PRO_5012862269" evidence="1">
    <location>
        <begin position="19"/>
        <end position="279"/>
    </location>
</feature>
<evidence type="ECO:0000256" key="1">
    <source>
        <dbReference type="SAM" id="SignalP"/>
    </source>
</evidence>
<dbReference type="RefSeq" id="WP_074230955.1">
    <property type="nucleotide sequence ID" value="NZ_FSRQ01000002.1"/>
</dbReference>
<name>A0A1N6HUE4_9FLAO</name>
<evidence type="ECO:0000313" key="3">
    <source>
        <dbReference type="Proteomes" id="UP000184782"/>
    </source>
</evidence>